<dbReference type="Gene3D" id="1.10.3210.10">
    <property type="entry name" value="Hypothetical protein af1432"/>
    <property type="match status" value="1"/>
</dbReference>
<feature type="non-terminal residue" evidence="1">
    <location>
        <position position="1"/>
    </location>
</feature>
<evidence type="ECO:0000313" key="1">
    <source>
        <dbReference type="EMBL" id="SUZ91684.1"/>
    </source>
</evidence>
<dbReference type="AlphaFoldDB" id="A0A381RKB8"/>
<dbReference type="SUPFAM" id="SSF109604">
    <property type="entry name" value="HD-domain/PDEase-like"/>
    <property type="match status" value="1"/>
</dbReference>
<proteinExistence type="predicted"/>
<reference evidence="1" key="1">
    <citation type="submission" date="2018-05" db="EMBL/GenBank/DDBJ databases">
        <authorList>
            <person name="Lanie J.A."/>
            <person name="Ng W.-L."/>
            <person name="Kazmierczak K.M."/>
            <person name="Andrzejewski T.M."/>
            <person name="Davidsen T.M."/>
            <person name="Wayne K.J."/>
            <person name="Tettelin H."/>
            <person name="Glass J.I."/>
            <person name="Rusch D."/>
            <person name="Podicherti R."/>
            <person name="Tsui H.-C.T."/>
            <person name="Winkler M.E."/>
        </authorList>
    </citation>
    <scope>NUCLEOTIDE SEQUENCE</scope>
</reference>
<dbReference type="EMBL" id="UINC01001996">
    <property type="protein sequence ID" value="SUZ91684.1"/>
    <property type="molecule type" value="Genomic_DNA"/>
</dbReference>
<evidence type="ECO:0008006" key="2">
    <source>
        <dbReference type="Google" id="ProtNLM"/>
    </source>
</evidence>
<accession>A0A381RKB8</accession>
<name>A0A381RKB8_9ZZZZ</name>
<sequence length="188" mass="20008">VRRSGRLHRIGHLVRRFFGSLRPGGPSPADEAWVAGLLRAGELDLWRRMSDADRRHAVGVARRVESVLGGPDGPELVTVAVGGVAPLLAAALLHDVGKVRCGLGTFGRVVATLLGAVAPGRTAGWSDRGGARGRIGLYLRHPEEGAALLSEAGSDPLTVAWATEHHRPPDRWTVDRRLADVLHAADDD</sequence>
<organism evidence="1">
    <name type="scientific">marine metagenome</name>
    <dbReference type="NCBI Taxonomy" id="408172"/>
    <lineage>
        <taxon>unclassified sequences</taxon>
        <taxon>metagenomes</taxon>
        <taxon>ecological metagenomes</taxon>
    </lineage>
</organism>
<gene>
    <name evidence="1" type="ORF">METZ01_LOCUS44538</name>
</gene>
<protein>
    <recommendedName>
        <fullName evidence="2">HD domain-containing protein</fullName>
    </recommendedName>
</protein>